<evidence type="ECO:0000313" key="2">
    <source>
        <dbReference type="EMBL" id="CUI02202.1"/>
    </source>
</evidence>
<proteinExistence type="predicted"/>
<protein>
    <submittedName>
        <fullName evidence="2">6-N-hydroxylaminopurine resistance protein</fullName>
    </submittedName>
</protein>
<organism evidence="2 3">
    <name type="scientific">Leisingera aquaemixtae</name>
    <dbReference type="NCBI Taxonomy" id="1396826"/>
    <lineage>
        <taxon>Bacteria</taxon>
        <taxon>Pseudomonadati</taxon>
        <taxon>Pseudomonadota</taxon>
        <taxon>Alphaproteobacteria</taxon>
        <taxon>Rhodobacterales</taxon>
        <taxon>Roseobacteraceae</taxon>
        <taxon>Leisingera</taxon>
    </lineage>
</organism>
<dbReference type="PANTHER" id="PTHR30212:SF2">
    <property type="entry name" value="PROTEIN YIIM"/>
    <property type="match status" value="1"/>
</dbReference>
<dbReference type="STRING" id="1396826.PHA8399_04366"/>
<evidence type="ECO:0000259" key="1">
    <source>
        <dbReference type="PROSITE" id="PS51340"/>
    </source>
</evidence>
<name>A0A0N7M5E4_9RHOB</name>
<dbReference type="GO" id="GO:0030151">
    <property type="term" value="F:molybdenum ion binding"/>
    <property type="evidence" value="ECO:0007669"/>
    <property type="project" value="InterPro"/>
</dbReference>
<gene>
    <name evidence="2" type="ORF">PHA8399_04366</name>
</gene>
<dbReference type="InterPro" id="IPR011037">
    <property type="entry name" value="Pyrv_Knase-like_insert_dom_sf"/>
</dbReference>
<dbReference type="InterPro" id="IPR005163">
    <property type="entry name" value="Tri_helical_YiiM-like"/>
</dbReference>
<dbReference type="GO" id="GO:0030170">
    <property type="term" value="F:pyridoxal phosphate binding"/>
    <property type="evidence" value="ECO:0007669"/>
    <property type="project" value="InterPro"/>
</dbReference>
<dbReference type="PANTHER" id="PTHR30212">
    <property type="entry name" value="PROTEIN YIIM"/>
    <property type="match status" value="1"/>
</dbReference>
<dbReference type="GO" id="GO:0003824">
    <property type="term" value="F:catalytic activity"/>
    <property type="evidence" value="ECO:0007669"/>
    <property type="project" value="InterPro"/>
</dbReference>
<dbReference type="Pfam" id="PF03473">
    <property type="entry name" value="MOSC"/>
    <property type="match status" value="1"/>
</dbReference>
<dbReference type="InterPro" id="IPR052353">
    <property type="entry name" value="Benzoxazolinone_Detox_Enz"/>
</dbReference>
<accession>A0A0N7M5E4</accession>
<dbReference type="AlphaFoldDB" id="A0A0N7M5E4"/>
<dbReference type="InterPro" id="IPR005302">
    <property type="entry name" value="MoCF_Sase_C"/>
</dbReference>
<dbReference type="PROSITE" id="PS51340">
    <property type="entry name" value="MOSC"/>
    <property type="match status" value="1"/>
</dbReference>
<dbReference type="Gene3D" id="2.40.33.20">
    <property type="entry name" value="PK beta-barrel domain-like"/>
    <property type="match status" value="1"/>
</dbReference>
<feature type="domain" description="MOSC" evidence="1">
    <location>
        <begin position="28"/>
        <end position="163"/>
    </location>
</feature>
<dbReference type="Proteomes" id="UP000051326">
    <property type="component" value="Unassembled WGS sequence"/>
</dbReference>
<evidence type="ECO:0000313" key="3">
    <source>
        <dbReference type="Proteomes" id="UP000051326"/>
    </source>
</evidence>
<dbReference type="SUPFAM" id="SSF50800">
    <property type="entry name" value="PK beta-barrel domain-like"/>
    <property type="match status" value="1"/>
</dbReference>
<sequence>MQVLALSVARPVEIEYGSRKISTGFYKSAVEGPRMVRETNIDGDQQADLTVHGGPHKAVYAFPAEHYEFYQNQLGQSGYAFGHFGENLTTEGMLETEVRIGDRYQIGEALLEVSQPRSPCFKFGIRMGVREAIKTCLASARTGFYFRVISEGSVEAGDAIELAHRDNGAPSVTAVHNLYYHEKLNEESLVQAVGCQALAPGFKDEFIERLKILQAK</sequence>
<reference evidence="2 3" key="1">
    <citation type="submission" date="2015-09" db="EMBL/GenBank/DDBJ databases">
        <authorList>
            <consortium name="Swine Surveillance"/>
        </authorList>
    </citation>
    <scope>NUCLEOTIDE SEQUENCE [LARGE SCALE GENOMIC DNA]</scope>
    <source>
        <strain evidence="2 3">CECT 8399</strain>
    </source>
</reference>
<dbReference type="EMBL" id="CYSR01000040">
    <property type="protein sequence ID" value="CUI02202.1"/>
    <property type="molecule type" value="Genomic_DNA"/>
</dbReference>
<dbReference type="Pfam" id="PF03475">
    <property type="entry name" value="YiiM_3-alpha"/>
    <property type="match status" value="1"/>
</dbReference>